<feature type="region of interest" description="Disordered" evidence="1">
    <location>
        <begin position="523"/>
        <end position="555"/>
    </location>
</feature>
<accession>A0A517PEP4</accession>
<dbReference type="GO" id="GO:0070490">
    <property type="term" value="P:protein pupylation"/>
    <property type="evidence" value="ECO:0007669"/>
    <property type="project" value="TreeGrafter"/>
</dbReference>
<proteinExistence type="predicted"/>
<feature type="transmembrane region" description="Helical" evidence="2">
    <location>
        <begin position="170"/>
        <end position="200"/>
    </location>
</feature>
<keyword evidence="2" id="KW-0472">Membrane</keyword>
<dbReference type="InterPro" id="IPR004347">
    <property type="entry name" value="Pup_ligase/deamidase"/>
</dbReference>
<feature type="compositionally biased region" description="Basic and acidic residues" evidence="1">
    <location>
        <begin position="523"/>
        <end position="533"/>
    </location>
</feature>
<dbReference type="GO" id="GO:0005524">
    <property type="term" value="F:ATP binding"/>
    <property type="evidence" value="ECO:0007669"/>
    <property type="project" value="TreeGrafter"/>
</dbReference>
<gene>
    <name evidence="3" type="primary">pafA</name>
    <name evidence="3" type="ORF">CA12_39740</name>
</gene>
<dbReference type="PANTHER" id="PTHR42307">
    <property type="entry name" value="PUP DEAMIDASE/DEPUPYLASE"/>
    <property type="match status" value="1"/>
</dbReference>
<dbReference type="OrthoDB" id="224423at2"/>
<dbReference type="GO" id="GO:0010498">
    <property type="term" value="P:proteasomal protein catabolic process"/>
    <property type="evidence" value="ECO:0007669"/>
    <property type="project" value="InterPro"/>
</dbReference>
<keyword evidence="2" id="KW-0812">Transmembrane</keyword>
<evidence type="ECO:0000256" key="1">
    <source>
        <dbReference type="SAM" id="MobiDB-lite"/>
    </source>
</evidence>
<protein>
    <submittedName>
        <fullName evidence="3">Pup--protein ligase</fullName>
        <ecNumber evidence="3">6.3.2.-</ecNumber>
    </submittedName>
</protein>
<dbReference type="Proteomes" id="UP000318741">
    <property type="component" value="Chromosome"/>
</dbReference>
<name>A0A517PEP4_9PLAN</name>
<dbReference type="GO" id="GO:0019941">
    <property type="term" value="P:modification-dependent protein catabolic process"/>
    <property type="evidence" value="ECO:0007669"/>
    <property type="project" value="InterPro"/>
</dbReference>
<organism evidence="3 4">
    <name type="scientific">Alienimonas californiensis</name>
    <dbReference type="NCBI Taxonomy" id="2527989"/>
    <lineage>
        <taxon>Bacteria</taxon>
        <taxon>Pseudomonadati</taxon>
        <taxon>Planctomycetota</taxon>
        <taxon>Planctomycetia</taxon>
        <taxon>Planctomycetales</taxon>
        <taxon>Planctomycetaceae</taxon>
        <taxon>Alienimonas</taxon>
    </lineage>
</organism>
<dbReference type="KEGG" id="acaf:CA12_39740"/>
<evidence type="ECO:0000313" key="4">
    <source>
        <dbReference type="Proteomes" id="UP000318741"/>
    </source>
</evidence>
<dbReference type="AlphaFoldDB" id="A0A517PEP4"/>
<dbReference type="Pfam" id="PF03136">
    <property type="entry name" value="Pup_ligase"/>
    <property type="match status" value="1"/>
</dbReference>
<keyword evidence="3" id="KW-0436">Ligase</keyword>
<evidence type="ECO:0000256" key="2">
    <source>
        <dbReference type="SAM" id="Phobius"/>
    </source>
</evidence>
<dbReference type="EMBL" id="CP036265">
    <property type="protein sequence ID" value="QDT17839.1"/>
    <property type="molecule type" value="Genomic_DNA"/>
</dbReference>
<sequence length="555" mass="59903">MNAPPSPADVRRPLDRLTGVESELAIRYCPAKPGGPRVPNRMIFARLLARLGRDGPLGMPGGAMAKWGRFLPTGGAVWFEVIKNAPDAGLVEGATPECRGSRAALAASREQDRRLGEAIRAAFPPGSCGGSATLLKVDRDALERSFGGQENYEIVLPAERLEAWRHWSRAFAGAATLFWFVALAGFLTAAAVLALVWVVVWPFVRPWQTPAQRRRAARRPPGGPNETVSLGAPTWAERIVVPVLQAALLPLAAVGLPAVRRGPLADAPRLMPFLASRALLAGAGAVDRRGRFRVAAKATALRFVVGISDLPGCRGAFSAGPQFKRAMGQFMDPSLRAKLGERRQRITVNVGDSNRCEAAEYLKLGTTCLMLDLLEARPDWRPPTPRRPIAALHRFAADSTLTATVRLVGGGRATALQIQRTCLNAVRDHLQSVAAAEPAGVPEAAWDLVLRWGDALDGLEALADEPDRLFGVLDWVTKRRLLQEAGVTGDAARKLDLRYHELAPDSPFDRLEQAGLIERVLTDAERDAARRPPPDTPAAARGEAVRLGTLPPSWD</sequence>
<dbReference type="PANTHER" id="PTHR42307:SF2">
    <property type="entry name" value="PUP DEAMIDASE_DEPUPYLASE"/>
    <property type="match status" value="1"/>
</dbReference>
<dbReference type="EC" id="6.3.2.-" evidence="3"/>
<keyword evidence="2" id="KW-1133">Transmembrane helix</keyword>
<evidence type="ECO:0000313" key="3">
    <source>
        <dbReference type="EMBL" id="QDT17839.1"/>
    </source>
</evidence>
<dbReference type="GO" id="GO:0016874">
    <property type="term" value="F:ligase activity"/>
    <property type="evidence" value="ECO:0007669"/>
    <property type="project" value="UniProtKB-KW"/>
</dbReference>
<reference evidence="3 4" key="1">
    <citation type="submission" date="2019-02" db="EMBL/GenBank/DDBJ databases">
        <title>Deep-cultivation of Planctomycetes and their phenomic and genomic characterization uncovers novel biology.</title>
        <authorList>
            <person name="Wiegand S."/>
            <person name="Jogler M."/>
            <person name="Boedeker C."/>
            <person name="Pinto D."/>
            <person name="Vollmers J."/>
            <person name="Rivas-Marin E."/>
            <person name="Kohn T."/>
            <person name="Peeters S.H."/>
            <person name="Heuer A."/>
            <person name="Rast P."/>
            <person name="Oberbeckmann S."/>
            <person name="Bunk B."/>
            <person name="Jeske O."/>
            <person name="Meyerdierks A."/>
            <person name="Storesund J.E."/>
            <person name="Kallscheuer N."/>
            <person name="Luecker S."/>
            <person name="Lage O.M."/>
            <person name="Pohl T."/>
            <person name="Merkel B.J."/>
            <person name="Hornburger P."/>
            <person name="Mueller R.-W."/>
            <person name="Bruemmer F."/>
            <person name="Labrenz M."/>
            <person name="Spormann A.M."/>
            <person name="Op den Camp H."/>
            <person name="Overmann J."/>
            <person name="Amann R."/>
            <person name="Jetten M.S.M."/>
            <person name="Mascher T."/>
            <person name="Medema M.H."/>
            <person name="Devos D.P."/>
            <person name="Kaster A.-K."/>
            <person name="Ovreas L."/>
            <person name="Rohde M."/>
            <person name="Galperin M.Y."/>
            <person name="Jogler C."/>
        </authorList>
    </citation>
    <scope>NUCLEOTIDE SEQUENCE [LARGE SCALE GENOMIC DNA]</scope>
    <source>
        <strain evidence="3 4">CA12</strain>
    </source>
</reference>
<dbReference type="RefSeq" id="WP_145360837.1">
    <property type="nucleotide sequence ID" value="NZ_CP036265.1"/>
</dbReference>
<keyword evidence="4" id="KW-1185">Reference proteome</keyword>